<dbReference type="SUPFAM" id="SSF58100">
    <property type="entry name" value="Bacterial hemolysins"/>
    <property type="match status" value="1"/>
</dbReference>
<reference evidence="3" key="1">
    <citation type="submission" date="2021-01" db="UniProtKB">
        <authorList>
            <consortium name="EnsemblMetazoa"/>
        </authorList>
    </citation>
    <scope>IDENTIFICATION</scope>
</reference>
<name>A0A7M7GDS3_NASVI</name>
<evidence type="ECO:0000313" key="3">
    <source>
        <dbReference type="EnsemblMetazoa" id="XP_003426223"/>
    </source>
</evidence>
<gene>
    <name evidence="3" type="primary">100679245</name>
</gene>
<dbReference type="EnsemblMetazoa" id="XM_003426175">
    <property type="protein sequence ID" value="XP_003426223"/>
    <property type="gene ID" value="LOC100679245"/>
</dbReference>
<organism evidence="3 4">
    <name type="scientific">Nasonia vitripennis</name>
    <name type="common">Parasitic wasp</name>
    <dbReference type="NCBI Taxonomy" id="7425"/>
    <lineage>
        <taxon>Eukaryota</taxon>
        <taxon>Metazoa</taxon>
        <taxon>Ecdysozoa</taxon>
        <taxon>Arthropoda</taxon>
        <taxon>Hexapoda</taxon>
        <taxon>Insecta</taxon>
        <taxon>Pterygota</taxon>
        <taxon>Neoptera</taxon>
        <taxon>Endopterygota</taxon>
        <taxon>Hymenoptera</taxon>
        <taxon>Apocrita</taxon>
        <taxon>Proctotrupomorpha</taxon>
        <taxon>Chalcidoidea</taxon>
        <taxon>Pteromalidae</taxon>
        <taxon>Pteromalinae</taxon>
        <taxon>Nasonia</taxon>
    </lineage>
</organism>
<keyword evidence="2" id="KW-0812">Transmembrane</keyword>
<evidence type="ECO:0000313" key="4">
    <source>
        <dbReference type="Proteomes" id="UP000002358"/>
    </source>
</evidence>
<dbReference type="Proteomes" id="UP000002358">
    <property type="component" value="Chromosome 1"/>
</dbReference>
<evidence type="ECO:0000256" key="1">
    <source>
        <dbReference type="SAM" id="Coils"/>
    </source>
</evidence>
<accession>A0A7M7GDS3</accession>
<protein>
    <submittedName>
        <fullName evidence="3">Uncharacterized protein</fullName>
    </submittedName>
</protein>
<keyword evidence="2" id="KW-0472">Membrane</keyword>
<dbReference type="InParanoid" id="A0A7M7GDS3"/>
<feature type="coiled-coil region" evidence="1">
    <location>
        <begin position="84"/>
        <end position="170"/>
    </location>
</feature>
<dbReference type="KEGG" id="nvi:100679245"/>
<keyword evidence="4" id="KW-1185">Reference proteome</keyword>
<proteinExistence type="predicted"/>
<keyword evidence="2" id="KW-1133">Transmembrane helix</keyword>
<keyword evidence="1" id="KW-0175">Coiled coil</keyword>
<dbReference type="Gene3D" id="1.20.1170.10">
    <property type="match status" value="1"/>
</dbReference>
<feature type="transmembrane region" description="Helical" evidence="2">
    <location>
        <begin position="53"/>
        <end position="71"/>
    </location>
</feature>
<evidence type="ECO:0000256" key="2">
    <source>
        <dbReference type="SAM" id="Phobius"/>
    </source>
</evidence>
<dbReference type="AlphaFoldDB" id="A0A7M7GDS3"/>
<dbReference type="SMR" id="A0A7M7GDS3"/>
<sequence>MGRLGFNFLRLKERKKDVEAGATRTGSQNESAELDEFVQAIEEKNRQIKSIRILLVSSLTLIIVLGAYIIFTQPRTFRKSTSSEDAADTELSKLQELNKQYSNKITDQEAQLRAMNSYKLNLEALRQKIKRDENHKDEAKENYVSLNNRFDSLQNEYNDLKKSYLQLLNENAESRLEFSDEIKDSMPQDELNTNAELNDFSKLVDEIEKANGMAYPDLWRRISELS</sequence>